<evidence type="ECO:0000256" key="8">
    <source>
        <dbReference type="ARBA" id="ARBA00022840"/>
    </source>
</evidence>
<dbReference type="PANTHER" id="PTHR33540">
    <property type="entry name" value="TRNA THREONYLCARBAMOYLADENOSINE BIOSYNTHESIS PROTEIN TSAE"/>
    <property type="match status" value="1"/>
</dbReference>
<gene>
    <name evidence="11" type="ORF">SAMN02745120_2618</name>
</gene>
<keyword evidence="5" id="KW-0819">tRNA processing</keyword>
<evidence type="ECO:0000256" key="7">
    <source>
        <dbReference type="ARBA" id="ARBA00022741"/>
    </source>
</evidence>
<evidence type="ECO:0000256" key="10">
    <source>
        <dbReference type="ARBA" id="ARBA00032441"/>
    </source>
</evidence>
<dbReference type="Gene3D" id="3.40.50.300">
    <property type="entry name" value="P-loop containing nucleotide triphosphate hydrolases"/>
    <property type="match status" value="1"/>
</dbReference>
<dbReference type="PANTHER" id="PTHR33540:SF2">
    <property type="entry name" value="TRNA THREONYLCARBAMOYLADENOSINE BIOSYNTHESIS PROTEIN TSAE"/>
    <property type="match status" value="1"/>
</dbReference>
<keyword evidence="6" id="KW-0479">Metal-binding</keyword>
<evidence type="ECO:0000256" key="5">
    <source>
        <dbReference type="ARBA" id="ARBA00022694"/>
    </source>
</evidence>
<evidence type="ECO:0000313" key="12">
    <source>
        <dbReference type="Proteomes" id="UP000243406"/>
    </source>
</evidence>
<protein>
    <recommendedName>
        <fullName evidence="3">tRNA threonylcarbamoyladenosine biosynthesis protein TsaE</fullName>
    </recommendedName>
    <alternativeName>
        <fullName evidence="10">t(6)A37 threonylcarbamoyladenosine biosynthesis protein TsaE</fullName>
    </alternativeName>
</protein>
<comment type="subcellular location">
    <subcellularLocation>
        <location evidence="1">Cytoplasm</location>
    </subcellularLocation>
</comment>
<keyword evidence="9" id="KW-0460">Magnesium</keyword>
<dbReference type="RefSeq" id="WP_079590391.1">
    <property type="nucleotide sequence ID" value="NZ_FUYN01000007.1"/>
</dbReference>
<proteinExistence type="inferred from homology"/>
<reference evidence="12" key="1">
    <citation type="submission" date="2017-02" db="EMBL/GenBank/DDBJ databases">
        <authorList>
            <person name="Varghese N."/>
            <person name="Submissions S."/>
        </authorList>
    </citation>
    <scope>NUCLEOTIDE SEQUENCE [LARGE SCALE GENOMIC DNA]</scope>
    <source>
        <strain evidence="12">ATCC 35199</strain>
    </source>
</reference>
<dbReference type="SUPFAM" id="SSF52540">
    <property type="entry name" value="P-loop containing nucleoside triphosphate hydrolases"/>
    <property type="match status" value="1"/>
</dbReference>
<evidence type="ECO:0000256" key="3">
    <source>
        <dbReference type="ARBA" id="ARBA00019010"/>
    </source>
</evidence>
<dbReference type="InterPro" id="IPR027417">
    <property type="entry name" value="P-loop_NTPase"/>
</dbReference>
<evidence type="ECO:0000256" key="2">
    <source>
        <dbReference type="ARBA" id="ARBA00007599"/>
    </source>
</evidence>
<evidence type="ECO:0000256" key="4">
    <source>
        <dbReference type="ARBA" id="ARBA00022490"/>
    </source>
</evidence>
<keyword evidence="12" id="KW-1185">Reference proteome</keyword>
<organism evidence="11 12">
    <name type="scientific">Acetoanaerobium noterae</name>
    <dbReference type="NCBI Taxonomy" id="745369"/>
    <lineage>
        <taxon>Bacteria</taxon>
        <taxon>Bacillati</taxon>
        <taxon>Bacillota</taxon>
        <taxon>Clostridia</taxon>
        <taxon>Peptostreptococcales</taxon>
        <taxon>Filifactoraceae</taxon>
        <taxon>Acetoanaerobium</taxon>
    </lineage>
</organism>
<keyword evidence="4" id="KW-0963">Cytoplasm</keyword>
<name>A0A1T5D7P2_9FIRM</name>
<comment type="similarity">
    <text evidence="2">Belongs to the TsaE family.</text>
</comment>
<dbReference type="Pfam" id="PF02367">
    <property type="entry name" value="TsaE"/>
    <property type="match status" value="1"/>
</dbReference>
<dbReference type="GO" id="GO:0002949">
    <property type="term" value="P:tRNA threonylcarbamoyladenosine modification"/>
    <property type="evidence" value="ECO:0007669"/>
    <property type="project" value="InterPro"/>
</dbReference>
<keyword evidence="7" id="KW-0547">Nucleotide-binding</keyword>
<dbReference type="GO" id="GO:0005737">
    <property type="term" value="C:cytoplasm"/>
    <property type="evidence" value="ECO:0007669"/>
    <property type="project" value="UniProtKB-SubCell"/>
</dbReference>
<keyword evidence="8" id="KW-0067">ATP-binding</keyword>
<dbReference type="NCBIfam" id="TIGR00150">
    <property type="entry name" value="T6A_YjeE"/>
    <property type="match status" value="1"/>
</dbReference>
<evidence type="ECO:0000256" key="6">
    <source>
        <dbReference type="ARBA" id="ARBA00022723"/>
    </source>
</evidence>
<dbReference type="Proteomes" id="UP000243406">
    <property type="component" value="Unassembled WGS sequence"/>
</dbReference>
<evidence type="ECO:0000256" key="1">
    <source>
        <dbReference type="ARBA" id="ARBA00004496"/>
    </source>
</evidence>
<dbReference type="GO" id="GO:0005524">
    <property type="term" value="F:ATP binding"/>
    <property type="evidence" value="ECO:0007669"/>
    <property type="project" value="UniProtKB-KW"/>
</dbReference>
<dbReference type="EMBL" id="FUYN01000007">
    <property type="protein sequence ID" value="SKB67520.1"/>
    <property type="molecule type" value="Genomic_DNA"/>
</dbReference>
<dbReference type="OrthoDB" id="9815896at2"/>
<evidence type="ECO:0000313" key="11">
    <source>
        <dbReference type="EMBL" id="SKB67520.1"/>
    </source>
</evidence>
<accession>A0A1T5D7P2</accession>
<evidence type="ECO:0000256" key="9">
    <source>
        <dbReference type="ARBA" id="ARBA00022842"/>
    </source>
</evidence>
<dbReference type="GO" id="GO:0046872">
    <property type="term" value="F:metal ion binding"/>
    <property type="evidence" value="ECO:0007669"/>
    <property type="project" value="UniProtKB-KW"/>
</dbReference>
<sequence>MIYLIDEQMTKYIGEKLGKLLKPNDVLALTGDLGAGKTMMTQSIARGMGIEDYITSPTFTIVQEYEGKLPLFHFDVYRIADEEEMYYIGFDEYLARGGVCIIEWANLIESILPKERLDIELLYTEKEGRNMRLTPHGARYEDLVKELIEE</sequence>
<dbReference type="InterPro" id="IPR003442">
    <property type="entry name" value="T6A_TsaE"/>
</dbReference>
<dbReference type="AlphaFoldDB" id="A0A1T5D7P2"/>